<dbReference type="EMBL" id="MFDO01000023">
    <property type="protein sequence ID" value="OGE65148.1"/>
    <property type="molecule type" value="Genomic_DNA"/>
</dbReference>
<dbReference type="AlphaFoldDB" id="A0A1F5MIH3"/>
<reference evidence="2 3" key="1">
    <citation type="journal article" date="2016" name="Nat. Commun.">
        <title>Thousands of microbial genomes shed light on interconnected biogeochemical processes in an aquifer system.</title>
        <authorList>
            <person name="Anantharaman K."/>
            <person name="Brown C.T."/>
            <person name="Hug L.A."/>
            <person name="Sharon I."/>
            <person name="Castelle C.J."/>
            <person name="Probst A.J."/>
            <person name="Thomas B.C."/>
            <person name="Singh A."/>
            <person name="Wilkins M.J."/>
            <person name="Karaoz U."/>
            <person name="Brodie E.L."/>
            <person name="Williams K.H."/>
            <person name="Hubbard S.S."/>
            <person name="Banfield J.F."/>
        </authorList>
    </citation>
    <scope>NUCLEOTIDE SEQUENCE [LARGE SCALE GENOMIC DNA]</scope>
</reference>
<comment type="caution">
    <text evidence="2">The sequence shown here is derived from an EMBL/GenBank/DDBJ whole genome shotgun (WGS) entry which is preliminary data.</text>
</comment>
<sequence length="73" mass="8135">MSVSRFLEFLIVGVVFGVIEDIIAITLATNQKIDLQVIMVTLVAAVPFAILSEIVVDHEKFRSFLKSKFGKTH</sequence>
<name>A0A1F5MIH3_9BACT</name>
<accession>A0A1F5MIH3</accession>
<keyword evidence="1" id="KW-0472">Membrane</keyword>
<feature type="transmembrane region" description="Helical" evidence="1">
    <location>
        <begin position="35"/>
        <end position="56"/>
    </location>
</feature>
<proteinExistence type="predicted"/>
<evidence type="ECO:0008006" key="4">
    <source>
        <dbReference type="Google" id="ProtNLM"/>
    </source>
</evidence>
<gene>
    <name evidence="2" type="ORF">A3B49_01285</name>
</gene>
<keyword evidence="1" id="KW-0812">Transmembrane</keyword>
<feature type="transmembrane region" description="Helical" evidence="1">
    <location>
        <begin position="7"/>
        <end position="29"/>
    </location>
</feature>
<organism evidence="2 3">
    <name type="scientific">Candidatus Daviesbacteria bacterium RIFCSPLOWO2_01_FULL_40_24</name>
    <dbReference type="NCBI Taxonomy" id="1797787"/>
    <lineage>
        <taxon>Bacteria</taxon>
        <taxon>Candidatus Daviesiibacteriota</taxon>
    </lineage>
</organism>
<evidence type="ECO:0000256" key="1">
    <source>
        <dbReference type="SAM" id="Phobius"/>
    </source>
</evidence>
<dbReference type="Proteomes" id="UP000178017">
    <property type="component" value="Unassembled WGS sequence"/>
</dbReference>
<protein>
    <recommendedName>
        <fullName evidence="4">Cation/H+ exchanger domain-containing protein</fullName>
    </recommendedName>
</protein>
<keyword evidence="1" id="KW-1133">Transmembrane helix</keyword>
<evidence type="ECO:0000313" key="2">
    <source>
        <dbReference type="EMBL" id="OGE65148.1"/>
    </source>
</evidence>
<evidence type="ECO:0000313" key="3">
    <source>
        <dbReference type="Proteomes" id="UP000178017"/>
    </source>
</evidence>